<organism evidence="1 2">
    <name type="scientific">Endozoicomonas elysicola</name>
    <dbReference type="NCBI Taxonomy" id="305900"/>
    <lineage>
        <taxon>Bacteria</taxon>
        <taxon>Pseudomonadati</taxon>
        <taxon>Pseudomonadota</taxon>
        <taxon>Gammaproteobacteria</taxon>
        <taxon>Oceanospirillales</taxon>
        <taxon>Endozoicomonadaceae</taxon>
        <taxon>Endozoicomonas</taxon>
    </lineage>
</organism>
<evidence type="ECO:0008006" key="3">
    <source>
        <dbReference type="Google" id="ProtNLM"/>
    </source>
</evidence>
<dbReference type="STRING" id="305900.GV64_03860"/>
<dbReference type="Gene3D" id="3.10.490.10">
    <property type="entry name" value="Gamma-glutamyl cyclotransferase-like"/>
    <property type="match status" value="1"/>
</dbReference>
<comment type="caution">
    <text evidence="1">The sequence shown here is derived from an EMBL/GenBank/DDBJ whole genome shotgun (WGS) entry which is preliminary data.</text>
</comment>
<protein>
    <recommendedName>
        <fullName evidence="3">Gamma-glutamylcyclotransferase</fullName>
    </recommendedName>
</protein>
<name>A0A081K770_9GAMM</name>
<dbReference type="InterPro" id="IPR036568">
    <property type="entry name" value="GGCT-like_sf"/>
</dbReference>
<evidence type="ECO:0000313" key="1">
    <source>
        <dbReference type="EMBL" id="KEI69996.1"/>
    </source>
</evidence>
<dbReference type="AlphaFoldDB" id="A0A081K770"/>
<proteinExistence type="predicted"/>
<dbReference type="SUPFAM" id="SSF110857">
    <property type="entry name" value="Gamma-glutamyl cyclotransferase-like"/>
    <property type="match status" value="1"/>
</dbReference>
<dbReference type="InterPro" id="IPR013024">
    <property type="entry name" value="GGCT-like"/>
</dbReference>
<dbReference type="Proteomes" id="UP000027997">
    <property type="component" value="Unassembled WGS sequence"/>
</dbReference>
<gene>
    <name evidence="1" type="ORF">GV64_03860</name>
</gene>
<sequence length="244" mass="28285">MLFSSATKANDDYVYIFGYGSLMLTPARTATAPDPEGAVYIPVKIRGVERHWNLWSERSQQRSLGVEQSIIPDNYVNGLIFAVKKDQLAAFDKREGPAYQRIKIPIENVTFYLDTHQGLIMQGEQNTDVFVYSPRKESSFYFDKEHNQKKIAMSYLNVVRTGCVEIDRKHQLNSQFINDCVQTMGLEGYLIEDDRDKPRYPRYPATLLRKAIESGDTRKAEELQGFIEQEWDNYLNTINEKWGF</sequence>
<dbReference type="CDD" id="cd06661">
    <property type="entry name" value="GGCT_like"/>
    <property type="match status" value="1"/>
</dbReference>
<reference evidence="1 2" key="1">
    <citation type="submission" date="2014-06" db="EMBL/GenBank/DDBJ databases">
        <title>Whole Genome Sequences of Three Symbiotic Endozoicomonas Bacteria.</title>
        <authorList>
            <person name="Neave M.J."/>
            <person name="Apprill A."/>
            <person name="Voolstra C.R."/>
        </authorList>
    </citation>
    <scope>NUCLEOTIDE SEQUENCE [LARGE SCALE GENOMIC DNA]</scope>
    <source>
        <strain evidence="1 2">DSM 22380</strain>
    </source>
</reference>
<evidence type="ECO:0000313" key="2">
    <source>
        <dbReference type="Proteomes" id="UP000027997"/>
    </source>
</evidence>
<accession>A0A081K770</accession>
<dbReference type="EMBL" id="JOJP01000001">
    <property type="protein sequence ID" value="KEI69996.1"/>
    <property type="molecule type" value="Genomic_DNA"/>
</dbReference>
<keyword evidence="2" id="KW-1185">Reference proteome</keyword>